<reference evidence="2 3" key="1">
    <citation type="submission" date="2017-02" db="EMBL/GenBank/DDBJ databases">
        <title>Genomes of Trichoderma spp. with biocontrol activity.</title>
        <authorList>
            <person name="Gardiner D."/>
            <person name="Kazan K."/>
            <person name="Vos C."/>
            <person name="Harvey P."/>
        </authorList>
    </citation>
    <scope>NUCLEOTIDE SEQUENCE [LARGE SCALE GENOMIC DNA]</scope>
    <source>
        <strain evidence="2 3">A5MH</strain>
    </source>
</reference>
<comment type="caution">
    <text evidence="2">The sequence shown here is derived from an EMBL/GenBank/DDBJ whole genome shotgun (WGS) entry which is preliminary data.</text>
</comment>
<evidence type="ECO:0000313" key="3">
    <source>
        <dbReference type="Proteomes" id="UP000236546"/>
    </source>
</evidence>
<protein>
    <submittedName>
        <fullName evidence="2">Uncharacterized protein</fullName>
    </submittedName>
</protein>
<dbReference type="EMBL" id="MTYH01000219">
    <property type="protein sequence ID" value="PNP37032.1"/>
    <property type="molecule type" value="Genomic_DNA"/>
</dbReference>
<organism evidence="2 3">
    <name type="scientific">Trichoderma gamsii</name>
    <dbReference type="NCBI Taxonomy" id="398673"/>
    <lineage>
        <taxon>Eukaryota</taxon>
        <taxon>Fungi</taxon>
        <taxon>Dikarya</taxon>
        <taxon>Ascomycota</taxon>
        <taxon>Pezizomycotina</taxon>
        <taxon>Sordariomycetes</taxon>
        <taxon>Hypocreomycetidae</taxon>
        <taxon>Hypocreales</taxon>
        <taxon>Hypocreaceae</taxon>
        <taxon>Trichoderma</taxon>
    </lineage>
</organism>
<accession>A0A2K0SUT3</accession>
<evidence type="ECO:0000256" key="1">
    <source>
        <dbReference type="SAM" id="MobiDB-lite"/>
    </source>
</evidence>
<name>A0A2K0SUT3_9HYPO</name>
<sequence>MDDFPAAFEAAAAILAEQNRPQTRGQRPLSVRAAAVRFSASPSAVQRAISSLQTPDPMPRSSGQQRGGFPATKSQLVGAANDLRRRRDPEIGDLGKMWYSR</sequence>
<feature type="region of interest" description="Disordered" evidence="1">
    <location>
        <begin position="46"/>
        <end position="101"/>
    </location>
</feature>
<dbReference type="Proteomes" id="UP000236546">
    <property type="component" value="Unassembled WGS sequence"/>
</dbReference>
<dbReference type="AlphaFoldDB" id="A0A2K0SUT3"/>
<proteinExistence type="predicted"/>
<evidence type="ECO:0000313" key="2">
    <source>
        <dbReference type="EMBL" id="PNP37032.1"/>
    </source>
</evidence>
<gene>
    <name evidence="2" type="ORF">TGAMA5MH_11072</name>
</gene>
<dbReference type="OrthoDB" id="4733042at2759"/>